<feature type="region of interest" description="Disordered" evidence="2">
    <location>
        <begin position="417"/>
        <end position="466"/>
    </location>
</feature>
<dbReference type="GO" id="GO:0003743">
    <property type="term" value="F:translation initiation factor activity"/>
    <property type="evidence" value="ECO:0007669"/>
    <property type="project" value="UniProtKB-KW"/>
</dbReference>
<evidence type="ECO:0000256" key="3">
    <source>
        <dbReference type="SAM" id="Phobius"/>
    </source>
</evidence>
<protein>
    <submittedName>
        <fullName evidence="4">Regulator of initiation factor 2 (eIF2)</fullName>
    </submittedName>
</protein>
<comment type="caution">
    <text evidence="4">The sequence shown here is derived from an EMBL/GenBank/DDBJ whole genome shotgun (WGS) entry which is preliminary data.</text>
</comment>
<name>A0A2I0BTY7_PLAFO</name>
<keyword evidence="4" id="KW-0396">Initiation factor</keyword>
<sequence length="868" mass="104904">MSSSCHERDKNDEEKNKEMNENMIYTFYDVKILLNTFIYLFILRYFKNVEIFFNSYRVKDNVVNFIRHKIDDLFKKQVFDRNHVEKENMKDLYTCDDDMIKINVDKFVFSEDDILYKNQSRNRRNVCNILNDNNLISEQILDMNKMFEYVKRIHLNIFLLVHTNGKNVDYPYNLLNVKIDLYLDKELARIYSSDGILINNKWNGDIDSIFDDHKKENGDDMLNEKTKIEIILKDEIRKNNNICDEMKKEILNNFFNIINYHCIGRKEINVRDYLKIIYKKYFCYPEMLLYKENKTINEITQGENYCNNNINIYNCHFNDDLNYKELVEIINDLIFFLFEDNFYNASISKENKICYKRLYEQFNKIMIKSKIIKLNEEMLSYLLIDSIFIPDYVHKNTFKQVDEYIYSSFSSYSEREESEKKKKKKKKKKKTNRINNQCEDNSEGDTHMEGKKIKNKNNNNNDNYDNDNNNCCFPVLGNEHTDNEEEDKKEDMEYQEIIKIFQNKNFRLILEDIENEINKLNNSVFLRINHKNVRGGCFVNNYSLEVKTLYDALLVLKSCTGIYKMIKRNIDEEAEKEKKENEKNEENGKNEKNEENGKNEKNEENGKNEKNEENGKNEKNEENGKNGKNEKNIDNIDKIEKKDHYLILSKYVNINICFLFDVYVYDNNIIGISQKYLNYYFPFLNDPDVIIDTINLIKNMFEKNLKNKFFCNNYIFQVYIHTFKKTKKKKLLLINSKSWLYKNKHPYFTNRFLKYYIYTDYAGVRIPDEKYMEKGIYKYKYDYIDQTDSHKMLNKETTKDTSWLNKQNENDEFDFYLYDDILYYCIVKNDSIYKKNTNIYPKDLNYIKEGEIDIDNLIDTMKRENNIQ</sequence>
<dbReference type="Proteomes" id="UP000232684">
    <property type="component" value="Unassembled WGS sequence"/>
</dbReference>
<dbReference type="PANTHER" id="PTHR15323:SF6">
    <property type="entry name" value="CELL DIVISION CYCLE PROTEIN 123 HOMOLOG"/>
    <property type="match status" value="1"/>
</dbReference>
<keyword evidence="4" id="KW-0648">Protein biosynthesis</keyword>
<evidence type="ECO:0000256" key="2">
    <source>
        <dbReference type="SAM" id="MobiDB-lite"/>
    </source>
</evidence>
<keyword evidence="3" id="KW-0472">Membrane</keyword>
<dbReference type="AlphaFoldDB" id="A0A2I0BTY7"/>
<feature type="transmembrane region" description="Helical" evidence="3">
    <location>
        <begin position="25"/>
        <end position="46"/>
    </location>
</feature>
<dbReference type="EMBL" id="NYMT01000013">
    <property type="protein sequence ID" value="PKC45512.1"/>
    <property type="molecule type" value="Genomic_DNA"/>
</dbReference>
<dbReference type="InterPro" id="IPR009772">
    <property type="entry name" value="CDC123"/>
</dbReference>
<comment type="similarity">
    <text evidence="1">Belongs to the CDC123 family.</text>
</comment>
<organism evidence="4 5">
    <name type="scientific">Plasmodium falciparum (isolate NF54)</name>
    <dbReference type="NCBI Taxonomy" id="5843"/>
    <lineage>
        <taxon>Eukaryota</taxon>
        <taxon>Sar</taxon>
        <taxon>Alveolata</taxon>
        <taxon>Apicomplexa</taxon>
        <taxon>Aconoidasida</taxon>
        <taxon>Haemosporida</taxon>
        <taxon>Plasmodiidae</taxon>
        <taxon>Plasmodium</taxon>
        <taxon>Plasmodium (Laverania)</taxon>
    </lineage>
</organism>
<evidence type="ECO:0000256" key="1">
    <source>
        <dbReference type="ARBA" id="ARBA00011047"/>
    </source>
</evidence>
<feature type="region of interest" description="Disordered" evidence="2">
    <location>
        <begin position="574"/>
        <end position="632"/>
    </location>
</feature>
<keyword evidence="3" id="KW-1133">Transmembrane helix</keyword>
<accession>A0A2I0BTY7</accession>
<feature type="compositionally biased region" description="Basic residues" evidence="2">
    <location>
        <begin position="421"/>
        <end position="432"/>
    </location>
</feature>
<reference evidence="4 5" key="1">
    <citation type="submission" date="2017-11" db="EMBL/GenBank/DDBJ databases">
        <title>Plasmodium falciparum NF54 genome assembly.</title>
        <authorList>
            <person name="Bryant J.M."/>
            <person name="Baumgarten S."/>
            <person name="Scheidig-Benatar C."/>
            <person name="Scherf A."/>
        </authorList>
    </citation>
    <scope>NUCLEOTIDE SEQUENCE [LARGE SCALE GENOMIC DNA]</scope>
    <source>
        <strain evidence="4">NF54</strain>
    </source>
</reference>
<feature type="compositionally biased region" description="Low complexity" evidence="2">
    <location>
        <begin position="456"/>
        <end position="466"/>
    </location>
</feature>
<gene>
    <name evidence="4" type="ORF">CK202_3875</name>
</gene>
<evidence type="ECO:0000313" key="4">
    <source>
        <dbReference type="EMBL" id="PKC45512.1"/>
    </source>
</evidence>
<dbReference type="GO" id="GO:0005737">
    <property type="term" value="C:cytoplasm"/>
    <property type="evidence" value="ECO:0007669"/>
    <property type="project" value="TreeGrafter"/>
</dbReference>
<proteinExistence type="inferred from homology"/>
<dbReference type="PANTHER" id="PTHR15323">
    <property type="entry name" value="D123 PROTEIN"/>
    <property type="match status" value="1"/>
</dbReference>
<evidence type="ECO:0000313" key="5">
    <source>
        <dbReference type="Proteomes" id="UP000232684"/>
    </source>
</evidence>
<keyword evidence="3" id="KW-0812">Transmembrane</keyword>
<dbReference type="Pfam" id="PF07065">
    <property type="entry name" value="D123"/>
    <property type="match status" value="3"/>
</dbReference>